<dbReference type="OrthoDB" id="9770681at2"/>
<dbReference type="PANTHER" id="PTHR43884">
    <property type="entry name" value="ACYL-COA DEHYDROGENASE"/>
    <property type="match status" value="1"/>
</dbReference>
<proteinExistence type="inferred from homology"/>
<dbReference type="Proteomes" id="UP000252884">
    <property type="component" value="Unassembled WGS sequence"/>
</dbReference>
<dbReference type="GO" id="GO:0003995">
    <property type="term" value="F:acyl-CoA dehydrogenase activity"/>
    <property type="evidence" value="ECO:0007669"/>
    <property type="project" value="TreeGrafter"/>
</dbReference>
<dbReference type="AlphaFoldDB" id="A0A368Y5K1"/>
<feature type="domain" description="Acyl-CoA oxidase/dehydrogenase middle" evidence="7">
    <location>
        <begin position="116"/>
        <end position="207"/>
    </location>
</feature>
<evidence type="ECO:0000313" key="10">
    <source>
        <dbReference type="Proteomes" id="UP000252884"/>
    </source>
</evidence>
<dbReference type="PANTHER" id="PTHR43884:SF20">
    <property type="entry name" value="ACYL-COA DEHYDROGENASE FADE28"/>
    <property type="match status" value="1"/>
</dbReference>
<accession>A0A368Y5K1</accession>
<dbReference type="InterPro" id="IPR009100">
    <property type="entry name" value="AcylCoA_DH/oxidase_NM_dom_sf"/>
</dbReference>
<evidence type="ECO:0000313" key="9">
    <source>
        <dbReference type="EMBL" id="RCW75563.1"/>
    </source>
</evidence>
<dbReference type="InterPro" id="IPR006091">
    <property type="entry name" value="Acyl-CoA_Oxase/DH_mid-dom"/>
</dbReference>
<reference evidence="9 10" key="1">
    <citation type="submission" date="2018-07" db="EMBL/GenBank/DDBJ databases">
        <title>Genomic Encyclopedia of Type Strains, Phase IV (KMG-IV): sequencing the most valuable type-strain genomes for metagenomic binning, comparative biology and taxonomic classification.</title>
        <authorList>
            <person name="Goeker M."/>
        </authorList>
    </citation>
    <scope>NUCLEOTIDE SEQUENCE [LARGE SCALE GENOMIC DNA]</scope>
    <source>
        <strain evidence="9 10">DSM 21634</strain>
    </source>
</reference>
<dbReference type="InterPro" id="IPR013786">
    <property type="entry name" value="AcylCoA_DH/ox_N"/>
</dbReference>
<keyword evidence="10" id="KW-1185">Reference proteome</keyword>
<dbReference type="InterPro" id="IPR037069">
    <property type="entry name" value="AcylCoA_DH/ox_N_sf"/>
</dbReference>
<comment type="caution">
    <text evidence="9">The sequence shown here is derived from an EMBL/GenBank/DDBJ whole genome shotgun (WGS) entry which is preliminary data.</text>
</comment>
<dbReference type="Gene3D" id="1.10.540.10">
    <property type="entry name" value="Acyl-CoA dehydrogenase/oxidase, N-terminal domain"/>
    <property type="match status" value="1"/>
</dbReference>
<keyword evidence="4" id="KW-0274">FAD</keyword>
<evidence type="ECO:0000259" key="6">
    <source>
        <dbReference type="Pfam" id="PF00441"/>
    </source>
</evidence>
<keyword evidence="3" id="KW-0285">Flavoprotein</keyword>
<dbReference type="Pfam" id="PF02771">
    <property type="entry name" value="Acyl-CoA_dh_N"/>
    <property type="match status" value="1"/>
</dbReference>
<dbReference type="Gene3D" id="1.20.140.10">
    <property type="entry name" value="Butyryl-CoA Dehydrogenase, subunit A, domain 3"/>
    <property type="match status" value="1"/>
</dbReference>
<dbReference type="SUPFAM" id="SSF47203">
    <property type="entry name" value="Acyl-CoA dehydrogenase C-terminal domain-like"/>
    <property type="match status" value="1"/>
</dbReference>
<dbReference type="InterPro" id="IPR036250">
    <property type="entry name" value="AcylCo_DH-like_C"/>
</dbReference>
<organism evidence="9 10">
    <name type="scientific">Pseudorhodoferax soli</name>
    <dbReference type="NCBI Taxonomy" id="545864"/>
    <lineage>
        <taxon>Bacteria</taxon>
        <taxon>Pseudomonadati</taxon>
        <taxon>Pseudomonadota</taxon>
        <taxon>Betaproteobacteria</taxon>
        <taxon>Burkholderiales</taxon>
        <taxon>Comamonadaceae</taxon>
    </lineage>
</organism>
<dbReference type="SUPFAM" id="SSF56645">
    <property type="entry name" value="Acyl-CoA dehydrogenase NM domain-like"/>
    <property type="match status" value="1"/>
</dbReference>
<gene>
    <name evidence="9" type="ORF">DES41_101156</name>
</gene>
<dbReference type="EMBL" id="QPJK01000001">
    <property type="protein sequence ID" value="RCW75563.1"/>
    <property type="molecule type" value="Genomic_DNA"/>
</dbReference>
<evidence type="ECO:0000259" key="7">
    <source>
        <dbReference type="Pfam" id="PF02770"/>
    </source>
</evidence>
<dbReference type="InterPro" id="IPR009075">
    <property type="entry name" value="AcylCo_DH/oxidase_C"/>
</dbReference>
<dbReference type="GO" id="GO:0050660">
    <property type="term" value="F:flavin adenine dinucleotide binding"/>
    <property type="evidence" value="ECO:0007669"/>
    <property type="project" value="InterPro"/>
</dbReference>
<name>A0A368Y5K1_9BURK</name>
<comment type="similarity">
    <text evidence="2">Belongs to the acyl-CoA dehydrogenase family.</text>
</comment>
<evidence type="ECO:0000256" key="5">
    <source>
        <dbReference type="ARBA" id="ARBA00023002"/>
    </source>
</evidence>
<evidence type="ECO:0000256" key="4">
    <source>
        <dbReference type="ARBA" id="ARBA00022827"/>
    </source>
</evidence>
<dbReference type="CDD" id="cd00567">
    <property type="entry name" value="ACAD"/>
    <property type="match status" value="1"/>
</dbReference>
<evidence type="ECO:0000259" key="8">
    <source>
        <dbReference type="Pfam" id="PF02771"/>
    </source>
</evidence>
<dbReference type="InterPro" id="IPR046373">
    <property type="entry name" value="Acyl-CoA_Oxase/DH_mid-dom_sf"/>
</dbReference>
<evidence type="ECO:0000256" key="3">
    <source>
        <dbReference type="ARBA" id="ARBA00022630"/>
    </source>
</evidence>
<keyword evidence="5" id="KW-0560">Oxidoreductase</keyword>
<dbReference type="Pfam" id="PF02770">
    <property type="entry name" value="Acyl-CoA_dh_M"/>
    <property type="match status" value="1"/>
</dbReference>
<feature type="domain" description="Acyl-CoA dehydrogenase/oxidase N-terminal" evidence="8">
    <location>
        <begin position="6"/>
        <end position="100"/>
    </location>
</feature>
<evidence type="ECO:0000256" key="1">
    <source>
        <dbReference type="ARBA" id="ARBA00001974"/>
    </source>
</evidence>
<dbReference type="RefSeq" id="WP_114465031.1">
    <property type="nucleotide sequence ID" value="NZ_QPJK01000001.1"/>
</dbReference>
<dbReference type="Pfam" id="PF00441">
    <property type="entry name" value="Acyl-CoA_dh_1"/>
    <property type="match status" value="1"/>
</dbReference>
<evidence type="ECO:0000256" key="2">
    <source>
        <dbReference type="ARBA" id="ARBA00009347"/>
    </source>
</evidence>
<feature type="domain" description="Acyl-CoA dehydrogenase/oxidase C-terminal" evidence="6">
    <location>
        <begin position="221"/>
        <end position="345"/>
    </location>
</feature>
<protein>
    <submittedName>
        <fullName evidence="9">Alkylation response protein AidB-like acyl-CoA dehydrogenase</fullName>
    </submittedName>
</protein>
<dbReference type="Gene3D" id="2.40.110.10">
    <property type="entry name" value="Butyryl-CoA Dehydrogenase, subunit A, domain 2"/>
    <property type="match status" value="1"/>
</dbReference>
<sequence>MDFQHTETCQMLGDTLNRYFSERYGSDVRRRSSLAPGHDRGTWAQMVELGALGALFDDKDGGYGGTGFDTMVVFEALGRNLVVEPLLGNLVCGRALALAGHAARHGVVAGDTLMAFAHHESGSRDALAHVETRAQLSAGEWSLNGSKSVVLDAEACTHALVSARVSGGSTEPTGIALFIVALDAPGVTLRAYPLIDGGRAAELELRDVKLGADTLVAGPEQGFDIVEQVAGLGILALCAEGLGLMESLKTATADYLATRVQFGAPIGANQALQHRMVDLLIDIEQARSAVINAAAALDQPRVLREQALSAAKYTLGTNGIRVAEEAIQMHGGIGMTQELPAAQAAKRLIMIDHQLGDADHHLERYVALGREQ</sequence>
<comment type="cofactor">
    <cofactor evidence="1">
        <name>FAD</name>
        <dbReference type="ChEBI" id="CHEBI:57692"/>
    </cofactor>
</comment>